<proteinExistence type="predicted"/>
<reference evidence="2" key="1">
    <citation type="journal article" date="2023" name="Insect Mol. Biol.">
        <title>Genome sequencing provides insights into the evolution of gene families encoding plant cell wall-degrading enzymes in longhorned beetles.</title>
        <authorList>
            <person name="Shin N.R."/>
            <person name="Okamura Y."/>
            <person name="Kirsch R."/>
            <person name="Pauchet Y."/>
        </authorList>
    </citation>
    <scope>NUCLEOTIDE SEQUENCE</scope>
    <source>
        <strain evidence="2">RBIC_L_NR</strain>
    </source>
</reference>
<organism evidence="2 3">
    <name type="scientific">Rhamnusium bicolor</name>
    <dbReference type="NCBI Taxonomy" id="1586634"/>
    <lineage>
        <taxon>Eukaryota</taxon>
        <taxon>Metazoa</taxon>
        <taxon>Ecdysozoa</taxon>
        <taxon>Arthropoda</taxon>
        <taxon>Hexapoda</taxon>
        <taxon>Insecta</taxon>
        <taxon>Pterygota</taxon>
        <taxon>Neoptera</taxon>
        <taxon>Endopterygota</taxon>
        <taxon>Coleoptera</taxon>
        <taxon>Polyphaga</taxon>
        <taxon>Cucujiformia</taxon>
        <taxon>Chrysomeloidea</taxon>
        <taxon>Cerambycidae</taxon>
        <taxon>Lepturinae</taxon>
        <taxon>Rhagiini</taxon>
        <taxon>Rhamnusium</taxon>
    </lineage>
</organism>
<keyword evidence="1" id="KW-0472">Membrane</keyword>
<evidence type="ECO:0000256" key="1">
    <source>
        <dbReference type="SAM" id="Phobius"/>
    </source>
</evidence>
<name>A0AAV8ZUT6_9CUCU</name>
<dbReference type="InterPro" id="IPR029033">
    <property type="entry name" value="His_PPase_superfam"/>
</dbReference>
<dbReference type="GO" id="GO:0016791">
    <property type="term" value="F:phosphatase activity"/>
    <property type="evidence" value="ECO:0007669"/>
    <property type="project" value="UniProtKB-ARBA"/>
</dbReference>
<evidence type="ECO:0000313" key="2">
    <source>
        <dbReference type="EMBL" id="KAJ8972000.1"/>
    </source>
</evidence>
<dbReference type="Proteomes" id="UP001162156">
    <property type="component" value="Unassembled WGS sequence"/>
</dbReference>
<evidence type="ECO:0000313" key="3">
    <source>
        <dbReference type="Proteomes" id="UP001162156"/>
    </source>
</evidence>
<gene>
    <name evidence="2" type="ORF">NQ314_000431</name>
</gene>
<accession>A0AAV8ZUT6</accession>
<dbReference type="Gene3D" id="3.40.50.1240">
    <property type="entry name" value="Phosphoglycerate mutase-like"/>
    <property type="match status" value="1"/>
</dbReference>
<keyword evidence="3" id="KW-1185">Reference proteome</keyword>
<dbReference type="EMBL" id="JANEYF010000133">
    <property type="protein sequence ID" value="KAJ8972000.1"/>
    <property type="molecule type" value="Genomic_DNA"/>
</dbReference>
<dbReference type="AlphaFoldDB" id="A0AAV8ZUT6"/>
<protein>
    <submittedName>
        <fullName evidence="2">Uncharacterized protein</fullName>
    </submittedName>
</protein>
<sequence length="130" mass="14997">MGVFEYHSPPYASTILFELRKRNNGKTYVNIFYKNSSEPLELRLNPCDVDCDLANFIAILKPVTITLDEWEIECKLKWEYSWPLNFSGNIILVSILMGIILMTTGIIIGLKRVKKDSTSNYIQLPDEEYA</sequence>
<dbReference type="SUPFAM" id="SSF53254">
    <property type="entry name" value="Phosphoglycerate mutase-like"/>
    <property type="match status" value="1"/>
</dbReference>
<keyword evidence="1" id="KW-0812">Transmembrane</keyword>
<comment type="caution">
    <text evidence="2">The sequence shown here is derived from an EMBL/GenBank/DDBJ whole genome shotgun (WGS) entry which is preliminary data.</text>
</comment>
<feature type="transmembrane region" description="Helical" evidence="1">
    <location>
        <begin position="86"/>
        <end position="110"/>
    </location>
</feature>
<keyword evidence="1" id="KW-1133">Transmembrane helix</keyword>